<dbReference type="GO" id="GO:0004493">
    <property type="term" value="F:methylmalonyl-CoA epimerase activity"/>
    <property type="evidence" value="ECO:0007669"/>
    <property type="project" value="TreeGrafter"/>
</dbReference>
<dbReference type="InterPro" id="IPR004360">
    <property type="entry name" value="Glyas_Fos-R_dOase_dom"/>
</dbReference>
<dbReference type="InterPro" id="IPR037523">
    <property type="entry name" value="VOC_core"/>
</dbReference>
<keyword evidence="3" id="KW-0223">Dioxygenase</keyword>
<keyword evidence="1" id="KW-0479">Metal-binding</keyword>
<evidence type="ECO:0000313" key="3">
    <source>
        <dbReference type="EMBL" id="CQD09121.1"/>
    </source>
</evidence>
<dbReference type="AlphaFoldDB" id="A0A0E4GWC9"/>
<dbReference type="InterPro" id="IPR029068">
    <property type="entry name" value="Glyas_Bleomycin-R_OHBP_Dase"/>
</dbReference>
<dbReference type="GO" id="GO:0046491">
    <property type="term" value="P:L-methylmalonyl-CoA metabolic process"/>
    <property type="evidence" value="ECO:0007669"/>
    <property type="project" value="TreeGrafter"/>
</dbReference>
<sequence length="302" mass="34178">MQAHDEELELSPPVQCLNMQHINFVARDFDATVEHFEKLLGAQFVLDLPSDQWHAGLLYTAGVLFELFSPNEYLLNARYGAHYLGLEYEVADLDDTRRRLRVHGIDLVRDIGAAIHTEPSQCFGVALEFFQGNFHRDGIVDWKEPLHPVDHWRTKHPLGLTGLSHYNVVVAKHQEALDFYRNVLAAAVIDQSERRQIGAQVTRLRLADTQIELMSPLGPGPILEQLHRYGDGMRSVALCVEDLASAAEQLSRWDIPFGPGDGDRSIAIDPRSNRGLLMELTDRKPRCRCEVEQRETRSAAPI</sequence>
<proteinExistence type="predicted"/>
<accession>A0A0E4GWC9</accession>
<dbReference type="CDD" id="cd06587">
    <property type="entry name" value="VOC"/>
    <property type="match status" value="1"/>
</dbReference>
<dbReference type="OrthoDB" id="4577835at2"/>
<dbReference type="EMBL" id="CTEE01000001">
    <property type="protein sequence ID" value="CQD09121.1"/>
    <property type="molecule type" value="Genomic_DNA"/>
</dbReference>
<dbReference type="SUPFAM" id="SSF54593">
    <property type="entry name" value="Glyoxalase/Bleomycin resistance protein/Dihydroxybiphenyl dioxygenase"/>
    <property type="match status" value="2"/>
</dbReference>
<dbReference type="PROSITE" id="PS51819">
    <property type="entry name" value="VOC"/>
    <property type="match status" value="2"/>
</dbReference>
<feature type="domain" description="VOC" evidence="2">
    <location>
        <begin position="18"/>
        <end position="140"/>
    </location>
</feature>
<dbReference type="GO" id="GO:0051213">
    <property type="term" value="F:dioxygenase activity"/>
    <property type="evidence" value="ECO:0007669"/>
    <property type="project" value="UniProtKB-KW"/>
</dbReference>
<gene>
    <name evidence="3" type="ORF">BN1232_01657</name>
</gene>
<reference evidence="3 4" key="1">
    <citation type="submission" date="2015-03" db="EMBL/GenBank/DDBJ databases">
        <authorList>
            <person name="Urmite Genomes"/>
        </authorList>
    </citation>
    <scope>NUCLEOTIDE SEQUENCE [LARGE SCALE GENOMIC DNA]</scope>
    <source>
        <strain evidence="3 4">CSUR P1491</strain>
    </source>
</reference>
<dbReference type="STRING" id="141349.BN1232_01657"/>
<dbReference type="Gene3D" id="3.10.180.10">
    <property type="entry name" value="2,3-Dihydroxybiphenyl 1,2-Dioxygenase, domain 1"/>
    <property type="match status" value="2"/>
</dbReference>
<evidence type="ECO:0000256" key="1">
    <source>
        <dbReference type="ARBA" id="ARBA00022723"/>
    </source>
</evidence>
<dbReference type="PANTHER" id="PTHR43048">
    <property type="entry name" value="METHYLMALONYL-COA EPIMERASE"/>
    <property type="match status" value="1"/>
</dbReference>
<feature type="domain" description="VOC" evidence="2">
    <location>
        <begin position="162"/>
        <end position="283"/>
    </location>
</feature>
<evidence type="ECO:0000259" key="2">
    <source>
        <dbReference type="PROSITE" id="PS51819"/>
    </source>
</evidence>
<dbReference type="InterPro" id="IPR051785">
    <property type="entry name" value="MMCE/EMCE_epimerase"/>
</dbReference>
<dbReference type="GO" id="GO:0046872">
    <property type="term" value="F:metal ion binding"/>
    <property type="evidence" value="ECO:0007669"/>
    <property type="project" value="UniProtKB-KW"/>
</dbReference>
<dbReference type="Pfam" id="PF00903">
    <property type="entry name" value="Glyoxalase"/>
    <property type="match status" value="1"/>
</dbReference>
<organism evidence="3 4">
    <name type="scientific">Mycobacterium lentiflavum</name>
    <dbReference type="NCBI Taxonomy" id="141349"/>
    <lineage>
        <taxon>Bacteria</taxon>
        <taxon>Bacillati</taxon>
        <taxon>Actinomycetota</taxon>
        <taxon>Actinomycetes</taxon>
        <taxon>Mycobacteriales</taxon>
        <taxon>Mycobacteriaceae</taxon>
        <taxon>Mycobacterium</taxon>
        <taxon>Mycobacterium simiae complex</taxon>
    </lineage>
</organism>
<dbReference type="Proteomes" id="UP000199251">
    <property type="component" value="Unassembled WGS sequence"/>
</dbReference>
<keyword evidence="3" id="KW-0560">Oxidoreductase</keyword>
<name>A0A0E4GWC9_MYCLN</name>
<dbReference type="PANTHER" id="PTHR43048:SF3">
    <property type="entry name" value="METHYLMALONYL-COA EPIMERASE, MITOCHONDRIAL"/>
    <property type="match status" value="1"/>
</dbReference>
<protein>
    <submittedName>
        <fullName evidence="3">Glyoxalase/Bleomycin resistance protein/Dioxygenase superfamily protein</fullName>
    </submittedName>
</protein>
<evidence type="ECO:0000313" key="4">
    <source>
        <dbReference type="Proteomes" id="UP000199251"/>
    </source>
</evidence>